<dbReference type="Pfam" id="PF09643">
    <property type="entry name" value="YopX"/>
    <property type="match status" value="1"/>
</dbReference>
<evidence type="ECO:0000313" key="2">
    <source>
        <dbReference type="EMBL" id="WAT20460.1"/>
    </source>
</evidence>
<accession>A0ABY7HZN9</accession>
<dbReference type="InterPro" id="IPR019096">
    <property type="entry name" value="YopX_protein"/>
</dbReference>
<dbReference type="Proteomes" id="UP001164713">
    <property type="component" value="Chromosome"/>
</dbReference>
<dbReference type="Gene3D" id="2.30.30.290">
    <property type="entry name" value="YopX-like domains"/>
    <property type="match status" value="1"/>
</dbReference>
<feature type="domain" description="YopX protein" evidence="1">
    <location>
        <begin position="5"/>
        <end position="126"/>
    </location>
</feature>
<sequence length="132" mass="15380">MREIKFRAWDKKHNHFFDVKEFGNDGSNCWASSKRGGYRHWNPIFVQYTGLKDKNGRDIYEGDILSTDLTRPYLIVEFRNGAFMVQCHDSGQDYYDYILPVSRNSSKSIKYHEVIGNIYENPGLLEASNASE</sequence>
<gene>
    <name evidence="2" type="ORF">O0R52_16040</name>
</gene>
<dbReference type="RefSeq" id="WP_106294026.1">
    <property type="nucleotide sequence ID" value="NZ_CP114066.1"/>
</dbReference>
<reference evidence="2" key="1">
    <citation type="submission" date="2022-12" db="EMBL/GenBank/DDBJ databases">
        <title>Genomic of Bacillus halotolerans.</title>
        <authorList>
            <person name="Xu G."/>
            <person name="Ding Y."/>
        </authorList>
    </citation>
    <scope>NUCLEOTIDE SEQUENCE</scope>
    <source>
        <strain evidence="2">B13</strain>
    </source>
</reference>
<dbReference type="NCBIfam" id="TIGR01671">
    <property type="entry name" value="phage_TIGR01671"/>
    <property type="match status" value="1"/>
</dbReference>
<keyword evidence="3" id="KW-1185">Reference proteome</keyword>
<evidence type="ECO:0000313" key="3">
    <source>
        <dbReference type="Proteomes" id="UP001164713"/>
    </source>
</evidence>
<dbReference type="InterPro" id="IPR023385">
    <property type="entry name" value="YopX-like_C"/>
</dbReference>
<dbReference type="EMBL" id="CP114066">
    <property type="protein sequence ID" value="WAT20460.1"/>
    <property type="molecule type" value="Genomic_DNA"/>
</dbReference>
<proteinExistence type="predicted"/>
<dbReference type="SUPFAM" id="SSF159006">
    <property type="entry name" value="YopX-like"/>
    <property type="match status" value="1"/>
</dbReference>
<protein>
    <submittedName>
        <fullName evidence="2">YopX family protein</fullName>
    </submittedName>
</protein>
<organism evidence="2 3">
    <name type="scientific">Bacillus halotolerans</name>
    <dbReference type="NCBI Taxonomy" id="260554"/>
    <lineage>
        <taxon>Bacteria</taxon>
        <taxon>Bacillati</taxon>
        <taxon>Bacillota</taxon>
        <taxon>Bacilli</taxon>
        <taxon>Bacillales</taxon>
        <taxon>Bacillaceae</taxon>
        <taxon>Bacillus</taxon>
    </lineage>
</organism>
<dbReference type="InterPro" id="IPR010024">
    <property type="entry name" value="CHP16711"/>
</dbReference>
<name>A0ABY7HZN9_9BACI</name>
<evidence type="ECO:0000259" key="1">
    <source>
        <dbReference type="Pfam" id="PF09643"/>
    </source>
</evidence>